<comment type="caution">
    <text evidence="4">The sequence shown here is derived from an EMBL/GenBank/DDBJ whole genome shotgun (WGS) entry which is preliminary data.</text>
</comment>
<organism evidence="4 5">
    <name type="scientific">Coprinopsis cinerea (strain Okayama-7 / 130 / ATCC MYA-4618 / FGSC 9003)</name>
    <name type="common">Inky cap fungus</name>
    <name type="synonym">Hormographiella aspergillata</name>
    <dbReference type="NCBI Taxonomy" id="240176"/>
    <lineage>
        <taxon>Eukaryota</taxon>
        <taxon>Fungi</taxon>
        <taxon>Dikarya</taxon>
        <taxon>Basidiomycota</taxon>
        <taxon>Agaricomycotina</taxon>
        <taxon>Agaricomycetes</taxon>
        <taxon>Agaricomycetidae</taxon>
        <taxon>Agaricales</taxon>
        <taxon>Agaricineae</taxon>
        <taxon>Psathyrellaceae</taxon>
        <taxon>Coprinopsis</taxon>
    </lineage>
</organism>
<dbReference type="RefSeq" id="XP_001833902.2">
    <property type="nucleotide sequence ID" value="XM_001833850.2"/>
</dbReference>
<dbReference type="PANTHER" id="PTHR45832">
    <property type="entry name" value="SERINE/THREONINE-PROTEIN KINASE SAMKA-RELATED-RELATED"/>
    <property type="match status" value="1"/>
</dbReference>
<dbReference type="InParanoid" id="A8NI42"/>
<keyword evidence="4" id="KW-0418">Kinase</keyword>
<dbReference type="EMBL" id="AACS02000010">
    <property type="protein sequence ID" value="EAU87932.2"/>
    <property type="molecule type" value="Genomic_DNA"/>
</dbReference>
<dbReference type="Pfam" id="PF00069">
    <property type="entry name" value="Pkinase"/>
    <property type="match status" value="1"/>
</dbReference>
<evidence type="ECO:0000313" key="4">
    <source>
        <dbReference type="EMBL" id="EAU87932.2"/>
    </source>
</evidence>
<dbReference type="Gene3D" id="1.10.510.10">
    <property type="entry name" value="Transferase(Phosphotransferase) domain 1"/>
    <property type="match status" value="1"/>
</dbReference>
<name>A8NI42_COPC7</name>
<proteinExistence type="predicted"/>
<sequence>MTHLDPPITSSTRSAQINPPPLAIQTTEWSDDRFEEVEIIASRNRRVEKVRDKETGAIVVRKSLSYEPGNAASGPGDVIDELKRFTHLRHTNIIIIHGWYLSRWGLPRVLMEYCEGGSLESINERIIEKNVTVEERIAGQVAEGILQGLSYLFSQDLIHNSLEPANILFSKGGLVKLSGHPWAEIVHQGAHTSRRLYYMSPEQIQGLATSRGPSDIWSAGVVLLEFVQKEFPWGSDLSPVEIMMNIVHGEPPTLADKTTDDAVWSNDLKDFLKQMLVNAPSGRKTAMELLEHSWIKSVIAQENEMEAWLARLWDWPQAS</sequence>
<dbReference type="AlphaFoldDB" id="A8NI42"/>
<protein>
    <submittedName>
        <fullName evidence="4">STE/STE-Unique protein kinase</fullName>
    </submittedName>
</protein>
<dbReference type="GO" id="GO:0005524">
    <property type="term" value="F:ATP binding"/>
    <property type="evidence" value="ECO:0007669"/>
    <property type="project" value="UniProtKB-KW"/>
</dbReference>
<dbReference type="Proteomes" id="UP000001861">
    <property type="component" value="Unassembled WGS sequence"/>
</dbReference>
<keyword evidence="5" id="KW-1185">Reference proteome</keyword>
<feature type="domain" description="Protein kinase" evidence="3">
    <location>
        <begin position="34"/>
        <end position="295"/>
    </location>
</feature>
<dbReference type="OrthoDB" id="10252354at2759"/>
<keyword evidence="4" id="KW-0808">Transferase</keyword>
<evidence type="ECO:0000259" key="3">
    <source>
        <dbReference type="PROSITE" id="PS50011"/>
    </source>
</evidence>
<dbReference type="KEGG" id="cci:CC1G_01579"/>
<dbReference type="HOGENOM" id="CLU_000288_63_23_1"/>
<dbReference type="GO" id="GO:0004672">
    <property type="term" value="F:protein kinase activity"/>
    <property type="evidence" value="ECO:0007669"/>
    <property type="project" value="InterPro"/>
</dbReference>
<accession>A8NI42</accession>
<dbReference type="GeneID" id="6010406"/>
<dbReference type="InterPro" id="IPR051931">
    <property type="entry name" value="PAK3-like"/>
</dbReference>
<evidence type="ECO:0000256" key="1">
    <source>
        <dbReference type="ARBA" id="ARBA00022741"/>
    </source>
</evidence>
<keyword evidence="2" id="KW-0067">ATP-binding</keyword>
<keyword evidence="1" id="KW-0547">Nucleotide-binding</keyword>
<evidence type="ECO:0000256" key="2">
    <source>
        <dbReference type="ARBA" id="ARBA00022840"/>
    </source>
</evidence>
<dbReference type="PROSITE" id="PS50011">
    <property type="entry name" value="PROTEIN_KINASE_DOM"/>
    <property type="match status" value="1"/>
</dbReference>
<dbReference type="OMA" id="HKVTHRR"/>
<dbReference type="eggNOG" id="KOG0581">
    <property type="taxonomic scope" value="Eukaryota"/>
</dbReference>
<dbReference type="STRING" id="240176.A8NI42"/>
<dbReference type="VEuPathDB" id="FungiDB:CC1G_01579"/>
<reference evidence="4 5" key="1">
    <citation type="journal article" date="2010" name="Proc. Natl. Acad. Sci. U.S.A.">
        <title>Insights into evolution of multicellular fungi from the assembled chromosomes of the mushroom Coprinopsis cinerea (Coprinus cinereus).</title>
        <authorList>
            <person name="Stajich J.E."/>
            <person name="Wilke S.K."/>
            <person name="Ahren D."/>
            <person name="Au C.H."/>
            <person name="Birren B.W."/>
            <person name="Borodovsky M."/>
            <person name="Burns C."/>
            <person name="Canback B."/>
            <person name="Casselton L.A."/>
            <person name="Cheng C.K."/>
            <person name="Deng J."/>
            <person name="Dietrich F.S."/>
            <person name="Fargo D.C."/>
            <person name="Farman M.L."/>
            <person name="Gathman A.C."/>
            <person name="Goldberg J."/>
            <person name="Guigo R."/>
            <person name="Hoegger P.J."/>
            <person name="Hooker J.B."/>
            <person name="Huggins A."/>
            <person name="James T.Y."/>
            <person name="Kamada T."/>
            <person name="Kilaru S."/>
            <person name="Kodira C."/>
            <person name="Kues U."/>
            <person name="Kupfer D."/>
            <person name="Kwan H.S."/>
            <person name="Lomsadze A."/>
            <person name="Li W."/>
            <person name="Lilly W.W."/>
            <person name="Ma L.J."/>
            <person name="Mackey A.J."/>
            <person name="Manning G."/>
            <person name="Martin F."/>
            <person name="Muraguchi H."/>
            <person name="Natvig D.O."/>
            <person name="Palmerini H."/>
            <person name="Ramesh M.A."/>
            <person name="Rehmeyer C.J."/>
            <person name="Roe B.A."/>
            <person name="Shenoy N."/>
            <person name="Stanke M."/>
            <person name="Ter-Hovhannisyan V."/>
            <person name="Tunlid A."/>
            <person name="Velagapudi R."/>
            <person name="Vision T.J."/>
            <person name="Zeng Q."/>
            <person name="Zolan M.E."/>
            <person name="Pukkila P.J."/>
        </authorList>
    </citation>
    <scope>NUCLEOTIDE SEQUENCE [LARGE SCALE GENOMIC DNA]</scope>
    <source>
        <strain evidence="5">Okayama-7 / 130 / ATCC MYA-4618 / FGSC 9003</strain>
    </source>
</reference>
<dbReference type="InterPro" id="IPR000719">
    <property type="entry name" value="Prot_kinase_dom"/>
</dbReference>
<evidence type="ECO:0000313" key="5">
    <source>
        <dbReference type="Proteomes" id="UP000001861"/>
    </source>
</evidence>
<dbReference type="SUPFAM" id="SSF56112">
    <property type="entry name" value="Protein kinase-like (PK-like)"/>
    <property type="match status" value="1"/>
</dbReference>
<gene>
    <name evidence="4" type="ORF">CC1G_01579</name>
</gene>
<dbReference type="InterPro" id="IPR011009">
    <property type="entry name" value="Kinase-like_dom_sf"/>
</dbReference>
<dbReference type="PANTHER" id="PTHR45832:SF18">
    <property type="entry name" value="SERINE_THREONINE-PROTEIN KINASE DST1"/>
    <property type="match status" value="1"/>
</dbReference>